<dbReference type="Proteomes" id="UP000009887">
    <property type="component" value="Unassembled WGS sequence"/>
</dbReference>
<dbReference type="EMBL" id="AGZU01000008">
    <property type="protein sequence ID" value="EKU74608.1"/>
    <property type="molecule type" value="Genomic_DNA"/>
</dbReference>
<evidence type="ECO:0000313" key="1">
    <source>
        <dbReference type="EMBL" id="EKU74608.1"/>
    </source>
</evidence>
<protein>
    <recommendedName>
        <fullName evidence="3">DUF2213 domain-containing protein</fullName>
    </recommendedName>
</protein>
<reference evidence="1 2" key="1">
    <citation type="submission" date="2012-09" db="EMBL/GenBank/DDBJ databases">
        <title>The Genome Sequence of Sphingobium yanoikuyae ATCC 51230.</title>
        <authorList>
            <consortium name="The Broad Institute Genome Sequencing Platform"/>
            <person name="Earl A."/>
            <person name="Ward D."/>
            <person name="Feldgarden M."/>
            <person name="Gevers D."/>
            <person name="Huys G."/>
            <person name="Walker B."/>
            <person name="Young S.K."/>
            <person name="Zeng Q."/>
            <person name="Gargeya S."/>
            <person name="Fitzgerald M."/>
            <person name="Haas B."/>
            <person name="Abouelleil A."/>
            <person name="Alvarado L."/>
            <person name="Arachchi H.M."/>
            <person name="Berlin A.M."/>
            <person name="Chapman S.B."/>
            <person name="Goldberg J."/>
            <person name="Griggs A."/>
            <person name="Gujja S."/>
            <person name="Hansen M."/>
            <person name="Howarth C."/>
            <person name="Imamovic A."/>
            <person name="Larimer J."/>
            <person name="McCowen C."/>
            <person name="Montmayeur A."/>
            <person name="Murphy C."/>
            <person name="Neiman D."/>
            <person name="Pearson M."/>
            <person name="Priest M."/>
            <person name="Roberts A."/>
            <person name="Saif S."/>
            <person name="Shea T."/>
            <person name="Sisk P."/>
            <person name="Sykes S."/>
            <person name="Wortman J."/>
            <person name="Nusbaum C."/>
            <person name="Birren B."/>
        </authorList>
    </citation>
    <scope>NUCLEOTIDE SEQUENCE [LARGE SCALE GENOMIC DNA]</scope>
    <source>
        <strain evidence="1 2">ATCC 51230</strain>
    </source>
</reference>
<name>K9CRM5_SPHYA</name>
<gene>
    <name evidence="1" type="ORF">HMPREF9718_02136</name>
</gene>
<organism evidence="1 2">
    <name type="scientific">Sphingobium yanoikuyae ATCC 51230</name>
    <dbReference type="NCBI Taxonomy" id="883163"/>
    <lineage>
        <taxon>Bacteria</taxon>
        <taxon>Pseudomonadati</taxon>
        <taxon>Pseudomonadota</taxon>
        <taxon>Alphaproteobacteria</taxon>
        <taxon>Sphingomonadales</taxon>
        <taxon>Sphingomonadaceae</taxon>
        <taxon>Sphingobium</taxon>
    </lineage>
</organism>
<dbReference type="Pfam" id="PF09979">
    <property type="entry name" value="DUF2213"/>
    <property type="match status" value="1"/>
</dbReference>
<keyword evidence="2" id="KW-1185">Reference proteome</keyword>
<sequence length="249" mass="26628">MPLTFHDRAPLEKVRRLADGRIAAVAKFARSGCYTYSGAEVGRPDLGTVTVYRPEDEVFSDDAMASFAHKAITLDHPSEGVTAANWKSVSVGFTEGRVARDGGFIEIPLMLADASAVAAYDSGRARELSAGYSCELVWGDGVAPDGTPFQAKQTRIRGNHIAQVPAGRAGSDCRIGDSMTNDANATTQSIRDAAFGKFRLSDSQKATIDARAAAEIASIENDPRKAWQQDDGVRSSKAVRDAALAARYR</sequence>
<dbReference type="AlphaFoldDB" id="K9CRM5"/>
<dbReference type="HOGENOM" id="CLU_1115214_0_0_5"/>
<dbReference type="PATRIC" id="fig|883163.3.peg.2183"/>
<accession>K9CRM5</accession>
<evidence type="ECO:0000313" key="2">
    <source>
        <dbReference type="Proteomes" id="UP000009887"/>
    </source>
</evidence>
<evidence type="ECO:0008006" key="3">
    <source>
        <dbReference type="Google" id="ProtNLM"/>
    </source>
</evidence>
<proteinExistence type="predicted"/>
<dbReference type="InterPro" id="IPR016913">
    <property type="entry name" value="UCP029215"/>
</dbReference>
<comment type="caution">
    <text evidence="1">The sequence shown here is derived from an EMBL/GenBank/DDBJ whole genome shotgun (WGS) entry which is preliminary data.</text>
</comment>